<dbReference type="EMBL" id="UINC01000988">
    <property type="protein sequence ID" value="SUZ66602.1"/>
    <property type="molecule type" value="Genomic_DNA"/>
</dbReference>
<dbReference type="InterPro" id="IPR019734">
    <property type="entry name" value="TPR_rpt"/>
</dbReference>
<dbReference type="Gene3D" id="1.25.40.10">
    <property type="entry name" value="Tetratricopeptide repeat domain"/>
    <property type="match status" value="1"/>
</dbReference>
<dbReference type="Pfam" id="PF13181">
    <property type="entry name" value="TPR_8"/>
    <property type="match status" value="1"/>
</dbReference>
<dbReference type="InterPro" id="IPR011990">
    <property type="entry name" value="TPR-like_helical_dom_sf"/>
</dbReference>
<dbReference type="PROSITE" id="PS50005">
    <property type="entry name" value="TPR"/>
    <property type="match status" value="1"/>
</dbReference>
<feature type="region of interest" description="Disordered" evidence="1">
    <location>
        <begin position="108"/>
        <end position="239"/>
    </location>
</feature>
<protein>
    <submittedName>
        <fullName evidence="2">Uncharacterized protein</fullName>
    </submittedName>
</protein>
<dbReference type="AlphaFoldDB" id="A0A381PHX9"/>
<dbReference type="PROSITE" id="PS50293">
    <property type="entry name" value="TPR_REGION"/>
    <property type="match status" value="1"/>
</dbReference>
<evidence type="ECO:0000313" key="2">
    <source>
        <dbReference type="EMBL" id="SUZ66602.1"/>
    </source>
</evidence>
<feature type="compositionally biased region" description="Basic and acidic residues" evidence="1">
    <location>
        <begin position="142"/>
        <end position="152"/>
    </location>
</feature>
<dbReference type="Pfam" id="PF13432">
    <property type="entry name" value="TPR_16"/>
    <property type="match status" value="1"/>
</dbReference>
<dbReference type="SMART" id="SM00028">
    <property type="entry name" value="TPR"/>
    <property type="match status" value="2"/>
</dbReference>
<feature type="compositionally biased region" description="Basic and acidic residues" evidence="1">
    <location>
        <begin position="160"/>
        <end position="189"/>
    </location>
</feature>
<sequence>MYQEGKFDEARTYYERILRNREKDDAARFGLGTSAYQQKDFETAARVLNNVMRTKDKSLQSKALYNIGTLFNEQQKMEESLAFFRKAIESDPLNEDAKVNYELLKRHLQQQQQDQQQNSNQNQDSKDQQNSQETKNQQQENQDNHQQDKDNQDQNQSGSDEEKDRQKQEQKEDQAQQGDEKNKDQKQKIPEQTQEEGNDPKTDKQLQAEAILNALKDQEKINQKRQIAKAKSRKLEKDW</sequence>
<evidence type="ECO:0000256" key="1">
    <source>
        <dbReference type="SAM" id="MobiDB-lite"/>
    </source>
</evidence>
<feature type="compositionally biased region" description="Low complexity" evidence="1">
    <location>
        <begin position="109"/>
        <end position="141"/>
    </location>
</feature>
<proteinExistence type="predicted"/>
<accession>A0A381PHX9</accession>
<reference evidence="2" key="1">
    <citation type="submission" date="2018-05" db="EMBL/GenBank/DDBJ databases">
        <authorList>
            <person name="Lanie J.A."/>
            <person name="Ng W.-L."/>
            <person name="Kazmierczak K.M."/>
            <person name="Andrzejewski T.M."/>
            <person name="Davidsen T.M."/>
            <person name="Wayne K.J."/>
            <person name="Tettelin H."/>
            <person name="Glass J.I."/>
            <person name="Rusch D."/>
            <person name="Podicherti R."/>
            <person name="Tsui H.-C.T."/>
            <person name="Winkler M.E."/>
        </authorList>
    </citation>
    <scope>NUCLEOTIDE SEQUENCE</scope>
</reference>
<organism evidence="2">
    <name type="scientific">marine metagenome</name>
    <dbReference type="NCBI Taxonomy" id="408172"/>
    <lineage>
        <taxon>unclassified sequences</taxon>
        <taxon>metagenomes</taxon>
        <taxon>ecological metagenomes</taxon>
    </lineage>
</organism>
<name>A0A381PHX9_9ZZZZ</name>
<dbReference type="SUPFAM" id="SSF48452">
    <property type="entry name" value="TPR-like"/>
    <property type="match status" value="1"/>
</dbReference>
<gene>
    <name evidence="2" type="ORF">METZ01_LOCUS19456</name>
</gene>